<proteinExistence type="inferred from homology"/>
<dbReference type="GO" id="GO:0005737">
    <property type="term" value="C:cytoplasm"/>
    <property type="evidence" value="ECO:0007669"/>
    <property type="project" value="UniProtKB-SubCell"/>
</dbReference>
<gene>
    <name evidence="6" type="ORF">AB835_14660</name>
</gene>
<protein>
    <submittedName>
        <fullName evidence="6">CesD/SycD/LcrH family type III secretion system chaperone</fullName>
    </submittedName>
</protein>
<dbReference type="SUPFAM" id="SSF48452">
    <property type="entry name" value="TPR-like"/>
    <property type="match status" value="1"/>
</dbReference>
<dbReference type="STRING" id="62101.AB835_14660"/>
<evidence type="ECO:0000256" key="1">
    <source>
        <dbReference type="ARBA" id="ARBA00004496"/>
    </source>
</evidence>
<organism evidence="6 7">
    <name type="scientific">Candidatus Endobugula sertula</name>
    <name type="common">Bugula neritina bacterial symbiont</name>
    <dbReference type="NCBI Taxonomy" id="62101"/>
    <lineage>
        <taxon>Bacteria</taxon>
        <taxon>Pseudomonadati</taxon>
        <taxon>Pseudomonadota</taxon>
        <taxon>Gammaproteobacteria</taxon>
        <taxon>Cellvibrionales</taxon>
        <taxon>Cellvibrionaceae</taxon>
        <taxon>Candidatus Endobugula</taxon>
    </lineage>
</organism>
<dbReference type="AlphaFoldDB" id="A0A1D2QL99"/>
<dbReference type="Pfam" id="PF07720">
    <property type="entry name" value="TPR_3"/>
    <property type="match status" value="2"/>
</dbReference>
<dbReference type="InterPro" id="IPR016379">
    <property type="entry name" value="T3SS_Ca_resp_chp_LcrH/SycD_sub"/>
</dbReference>
<dbReference type="InterPro" id="IPR011716">
    <property type="entry name" value="TPR-3"/>
</dbReference>
<keyword evidence="3" id="KW-0963">Cytoplasm</keyword>
<sequence>MLEMSLNITENESISTAVIDAINSGATLKDINAIPDDMMDDIYSYAYDFYNKGRIEEAEVFFRFLCIYDFYNIDYIMGLAAIYQIKEQFQQAADLYAVAFALGKNDYTPVFHTGQCQLRLKAPLKAKECFELVIQHSNDEKLKIKAQSYLDAIQDIKE</sequence>
<reference evidence="6 7" key="1">
    <citation type="journal article" date="2016" name="Appl. Environ. Microbiol.">
        <title>Lack of Overt Genome Reduction in the Bryostatin-Producing Bryozoan Symbiont "Candidatus Endobugula sertula".</title>
        <authorList>
            <person name="Miller I.J."/>
            <person name="Vanee N."/>
            <person name="Fong S.S."/>
            <person name="Lim-Fong G.E."/>
            <person name="Kwan J.C."/>
        </authorList>
    </citation>
    <scope>NUCLEOTIDE SEQUENCE [LARGE SCALE GENOMIC DNA]</scope>
    <source>
        <strain evidence="6">AB1-4</strain>
    </source>
</reference>
<comment type="subcellular location">
    <subcellularLocation>
        <location evidence="1">Cytoplasm</location>
    </subcellularLocation>
</comment>
<comment type="similarity">
    <text evidence="2">Belongs to the LcrH/SycD chaperone family.</text>
</comment>
<name>A0A1D2QL99_9GAMM</name>
<dbReference type="EMBL" id="MDLC01000096">
    <property type="protein sequence ID" value="ODS22352.1"/>
    <property type="molecule type" value="Genomic_DNA"/>
</dbReference>
<comment type="caution">
    <text evidence="6">The sequence shown here is derived from an EMBL/GenBank/DDBJ whole genome shotgun (WGS) entry which is preliminary data.</text>
</comment>
<evidence type="ECO:0000256" key="4">
    <source>
        <dbReference type="ARBA" id="ARBA00023026"/>
    </source>
</evidence>
<dbReference type="GO" id="GO:0042802">
    <property type="term" value="F:identical protein binding"/>
    <property type="evidence" value="ECO:0007669"/>
    <property type="project" value="UniProtKB-ARBA"/>
</dbReference>
<evidence type="ECO:0000256" key="5">
    <source>
        <dbReference type="ARBA" id="ARBA00023186"/>
    </source>
</evidence>
<dbReference type="NCBIfam" id="TIGR02552">
    <property type="entry name" value="LcrH_SycD"/>
    <property type="match status" value="1"/>
</dbReference>
<dbReference type="NCBIfam" id="NF011859">
    <property type="entry name" value="PRK15331.1"/>
    <property type="match status" value="1"/>
</dbReference>
<dbReference type="PIRSF" id="PIRSF003165">
    <property type="entry name" value="Chaperone_SicA"/>
    <property type="match status" value="1"/>
</dbReference>
<accession>A0A1D2QL99</accession>
<dbReference type="FunFam" id="1.25.40.10:FF:000100">
    <property type="entry name" value="Type III secretion system translocator chaperone SicA"/>
    <property type="match status" value="1"/>
</dbReference>
<keyword evidence="5" id="KW-0143">Chaperone</keyword>
<dbReference type="Proteomes" id="UP000242502">
    <property type="component" value="Unassembled WGS sequence"/>
</dbReference>
<dbReference type="Gene3D" id="1.25.40.10">
    <property type="entry name" value="Tetratricopeptide repeat domain"/>
    <property type="match status" value="1"/>
</dbReference>
<evidence type="ECO:0000256" key="2">
    <source>
        <dbReference type="ARBA" id="ARBA00010244"/>
    </source>
</evidence>
<evidence type="ECO:0000313" key="6">
    <source>
        <dbReference type="EMBL" id="ODS22352.1"/>
    </source>
</evidence>
<dbReference type="InterPro" id="IPR011990">
    <property type="entry name" value="TPR-like_helical_dom_sf"/>
</dbReference>
<evidence type="ECO:0000313" key="7">
    <source>
        <dbReference type="Proteomes" id="UP000242502"/>
    </source>
</evidence>
<keyword evidence="4" id="KW-0843">Virulence</keyword>
<dbReference type="InterPro" id="IPR005415">
    <property type="entry name" value="T3SS_Ca_resp_chp_LcrH/SycD"/>
</dbReference>
<evidence type="ECO:0000256" key="3">
    <source>
        <dbReference type="ARBA" id="ARBA00022490"/>
    </source>
</evidence>
<dbReference type="PRINTS" id="PR01595">
    <property type="entry name" value="SYCDCHAPRONE"/>
</dbReference>